<dbReference type="CDD" id="cd02440">
    <property type="entry name" value="AdoMet_MTases"/>
    <property type="match status" value="1"/>
</dbReference>
<accession>A0A067MVV2</accession>
<dbReference type="GO" id="GO:0002098">
    <property type="term" value="P:tRNA wobble uridine modification"/>
    <property type="evidence" value="ECO:0007669"/>
    <property type="project" value="TreeGrafter"/>
</dbReference>
<evidence type="ECO:0000259" key="4">
    <source>
        <dbReference type="Pfam" id="PF08241"/>
    </source>
</evidence>
<dbReference type="OrthoDB" id="271595at2759"/>
<dbReference type="AlphaFoldDB" id="A0A067MVV2"/>
<dbReference type="GO" id="GO:0030488">
    <property type="term" value="P:tRNA methylation"/>
    <property type="evidence" value="ECO:0007669"/>
    <property type="project" value="TreeGrafter"/>
</dbReference>
<organism evidence="5 6">
    <name type="scientific">Botryobasidium botryosum (strain FD-172 SS1)</name>
    <dbReference type="NCBI Taxonomy" id="930990"/>
    <lineage>
        <taxon>Eukaryota</taxon>
        <taxon>Fungi</taxon>
        <taxon>Dikarya</taxon>
        <taxon>Basidiomycota</taxon>
        <taxon>Agaricomycotina</taxon>
        <taxon>Agaricomycetes</taxon>
        <taxon>Cantharellales</taxon>
        <taxon>Botryobasidiaceae</taxon>
        <taxon>Botryobasidium</taxon>
    </lineage>
</organism>
<dbReference type="PANTHER" id="PTHR13069">
    <property type="entry name" value="ALKYLATED DNA REPAIR PROTEIN ALKB HOMOLOG 8"/>
    <property type="match status" value="1"/>
</dbReference>
<name>A0A067MVV2_BOTB1</name>
<keyword evidence="1" id="KW-0489">Methyltransferase</keyword>
<dbReference type="SUPFAM" id="SSF53335">
    <property type="entry name" value="S-adenosyl-L-methionine-dependent methyltransferases"/>
    <property type="match status" value="1"/>
</dbReference>
<feature type="compositionally biased region" description="Basic residues" evidence="3">
    <location>
        <begin position="213"/>
        <end position="223"/>
    </location>
</feature>
<feature type="region of interest" description="Disordered" evidence="3">
    <location>
        <begin position="204"/>
        <end position="257"/>
    </location>
</feature>
<dbReference type="Proteomes" id="UP000027195">
    <property type="component" value="Unassembled WGS sequence"/>
</dbReference>
<feature type="region of interest" description="Disordered" evidence="3">
    <location>
        <begin position="168"/>
        <end position="188"/>
    </location>
</feature>
<proteinExistence type="predicted"/>
<feature type="domain" description="Methyltransferase type 11" evidence="4">
    <location>
        <begin position="57"/>
        <end position="140"/>
    </location>
</feature>
<dbReference type="HOGENOM" id="CLU_029501_2_0_1"/>
<evidence type="ECO:0000256" key="1">
    <source>
        <dbReference type="ARBA" id="ARBA00022603"/>
    </source>
</evidence>
<dbReference type="FunCoup" id="A0A067MVV2">
    <property type="interactions" value="405"/>
</dbReference>
<dbReference type="InterPro" id="IPR051422">
    <property type="entry name" value="AlkB_tRNA_MeTrf/Diox"/>
</dbReference>
<evidence type="ECO:0000313" key="6">
    <source>
        <dbReference type="Proteomes" id="UP000027195"/>
    </source>
</evidence>
<dbReference type="GO" id="GO:0000049">
    <property type="term" value="F:tRNA binding"/>
    <property type="evidence" value="ECO:0007669"/>
    <property type="project" value="TreeGrafter"/>
</dbReference>
<sequence length="341" mass="37265">MPVLTPIAQTLSPEEHEETYVHTVYNTIAPHFSQTRYKPWPLIATFLASLQPGSIGLDSGTGNGKYLPINQDGKLYTVGLDRSSKLLEIAKSAGGEHRDVVLGDALGLGWRRGAFDYAISIATIHHLSTLERRRLAVEALLHALSPKHGRLLLYVWAIEQDDASKRVVPTLDSHSTSPGEAEGDMAEEKAQDVLVPWVLPTQSSAAGEATSPAKRKSREKARKQATDEPQAPTSTEPEVASETMLDPPPHSTDVPSPNQIYQRYYHFFAPGELSSLTLSAARSLNLSVGPPPAPESYPTARGTLVREGVERGIEVVNQGWERSNYYLEARLWEVVVNGSSS</sequence>
<keyword evidence="6" id="KW-1185">Reference proteome</keyword>
<protein>
    <recommendedName>
        <fullName evidence="4">Methyltransferase type 11 domain-containing protein</fullName>
    </recommendedName>
</protein>
<dbReference type="GO" id="GO:0005737">
    <property type="term" value="C:cytoplasm"/>
    <property type="evidence" value="ECO:0007669"/>
    <property type="project" value="TreeGrafter"/>
</dbReference>
<dbReference type="Pfam" id="PF08241">
    <property type="entry name" value="Methyltransf_11"/>
    <property type="match status" value="1"/>
</dbReference>
<keyword evidence="2" id="KW-0808">Transferase</keyword>
<reference evidence="6" key="1">
    <citation type="journal article" date="2014" name="Proc. Natl. Acad. Sci. U.S.A.">
        <title>Extensive sampling of basidiomycete genomes demonstrates inadequacy of the white-rot/brown-rot paradigm for wood decay fungi.</title>
        <authorList>
            <person name="Riley R."/>
            <person name="Salamov A.A."/>
            <person name="Brown D.W."/>
            <person name="Nagy L.G."/>
            <person name="Floudas D."/>
            <person name="Held B.W."/>
            <person name="Levasseur A."/>
            <person name="Lombard V."/>
            <person name="Morin E."/>
            <person name="Otillar R."/>
            <person name="Lindquist E.A."/>
            <person name="Sun H."/>
            <person name="LaButti K.M."/>
            <person name="Schmutz J."/>
            <person name="Jabbour D."/>
            <person name="Luo H."/>
            <person name="Baker S.E."/>
            <person name="Pisabarro A.G."/>
            <person name="Walton J.D."/>
            <person name="Blanchette R.A."/>
            <person name="Henrissat B."/>
            <person name="Martin F."/>
            <person name="Cullen D."/>
            <person name="Hibbett D.S."/>
            <person name="Grigoriev I.V."/>
        </authorList>
    </citation>
    <scope>NUCLEOTIDE SEQUENCE [LARGE SCALE GENOMIC DNA]</scope>
    <source>
        <strain evidence="6">FD-172 SS1</strain>
    </source>
</reference>
<dbReference type="InterPro" id="IPR013216">
    <property type="entry name" value="Methyltransf_11"/>
</dbReference>
<evidence type="ECO:0000256" key="2">
    <source>
        <dbReference type="ARBA" id="ARBA00022679"/>
    </source>
</evidence>
<dbReference type="GO" id="GO:0008757">
    <property type="term" value="F:S-adenosylmethionine-dependent methyltransferase activity"/>
    <property type="evidence" value="ECO:0007669"/>
    <property type="project" value="InterPro"/>
</dbReference>
<dbReference type="Gene3D" id="3.40.50.150">
    <property type="entry name" value="Vaccinia Virus protein VP39"/>
    <property type="match status" value="1"/>
</dbReference>
<dbReference type="STRING" id="930990.A0A067MVV2"/>
<gene>
    <name evidence="5" type="ORF">BOTBODRAFT_51154</name>
</gene>
<dbReference type="InterPro" id="IPR029063">
    <property type="entry name" value="SAM-dependent_MTases_sf"/>
</dbReference>
<dbReference type="GO" id="GO:0106335">
    <property type="term" value="F:tRNA (5-carboxymethyluridine(34)-5-O)-methyltransferase activity"/>
    <property type="evidence" value="ECO:0007669"/>
    <property type="project" value="TreeGrafter"/>
</dbReference>
<dbReference type="InParanoid" id="A0A067MVV2"/>
<dbReference type="GO" id="GO:0005634">
    <property type="term" value="C:nucleus"/>
    <property type="evidence" value="ECO:0007669"/>
    <property type="project" value="TreeGrafter"/>
</dbReference>
<evidence type="ECO:0000313" key="5">
    <source>
        <dbReference type="EMBL" id="KDQ19744.1"/>
    </source>
</evidence>
<evidence type="ECO:0000256" key="3">
    <source>
        <dbReference type="SAM" id="MobiDB-lite"/>
    </source>
</evidence>
<dbReference type="PANTHER" id="PTHR13069:SF21">
    <property type="entry name" value="ALKYLATED DNA REPAIR PROTEIN ALKB HOMOLOG 8"/>
    <property type="match status" value="1"/>
</dbReference>
<dbReference type="EMBL" id="KL198018">
    <property type="protein sequence ID" value="KDQ19744.1"/>
    <property type="molecule type" value="Genomic_DNA"/>
</dbReference>